<dbReference type="RefSeq" id="WP_139261814.1">
    <property type="nucleotide sequence ID" value="NZ_FQZN01000005.1"/>
</dbReference>
<dbReference type="Gene3D" id="3.30.750.44">
    <property type="match status" value="1"/>
</dbReference>
<reference evidence="3" key="1">
    <citation type="submission" date="2016-11" db="EMBL/GenBank/DDBJ databases">
        <authorList>
            <person name="Varghese N."/>
            <person name="Submissions S."/>
        </authorList>
    </citation>
    <scope>NUCLEOTIDE SEQUENCE [LARGE SCALE GENOMIC DNA]</scope>
    <source>
        <strain evidence="3">DSM 26884</strain>
    </source>
</reference>
<dbReference type="CDD" id="cd07563">
    <property type="entry name" value="Peptidase_S41_IRBP"/>
    <property type="match status" value="1"/>
</dbReference>
<dbReference type="AlphaFoldDB" id="A0A1M6CXH5"/>
<evidence type="ECO:0000259" key="1">
    <source>
        <dbReference type="SMART" id="SM00245"/>
    </source>
</evidence>
<dbReference type="GeneID" id="92711329"/>
<dbReference type="GO" id="GO:0006508">
    <property type="term" value="P:proteolysis"/>
    <property type="evidence" value="ECO:0007669"/>
    <property type="project" value="UniProtKB-KW"/>
</dbReference>
<dbReference type="GO" id="GO:0007165">
    <property type="term" value="P:signal transduction"/>
    <property type="evidence" value="ECO:0007669"/>
    <property type="project" value="TreeGrafter"/>
</dbReference>
<dbReference type="EMBL" id="FQZN01000005">
    <property type="protein sequence ID" value="SHI65650.1"/>
    <property type="molecule type" value="Genomic_DNA"/>
</dbReference>
<dbReference type="GO" id="GO:0004175">
    <property type="term" value="F:endopeptidase activity"/>
    <property type="evidence" value="ECO:0007669"/>
    <property type="project" value="TreeGrafter"/>
</dbReference>
<feature type="domain" description="Tail specific protease" evidence="1">
    <location>
        <begin position="205"/>
        <end position="391"/>
    </location>
</feature>
<sequence length="415" mass="47554">MKHLKIAFIVIAVCAVAWCGLRIYAKHFYNKEPQAEYFYLSEIPVKPSQFEADFEEIHQIVMENYSLYQAKHLNMDSLYQTYITRVRQAQTTTDYGLAVQEYISALQCSHAISCFRTYTARQFPVLIQDSLYINKPNAYLTQYGFKDKDCIIAINEVPYKEWINQYEKYAEASTDAWRHLKSARYAFTSYADTLRDYTLLRKGDTLTISLPLKRRDYFSDEKEVTVETRVLQDSIGYLAINTMMSPVLEDFKTAYPQIKDLPYLIIDIRQNGGGNSGNGRDICKYFIRKEQPHCVSRQQIMQPEADAYKGKIYLLTGTFTCSAAESFTIDMKESGNVTLVGEATGGDTGNGPRTFRTKHGTYLRIPTRQPDLSPKGFPMEGMGIPPHHQVSQTIADFMNDEDTALKYTCGLITKR</sequence>
<dbReference type="PANTHER" id="PTHR32060">
    <property type="entry name" value="TAIL-SPECIFIC PROTEASE"/>
    <property type="match status" value="1"/>
</dbReference>
<organism evidence="2 3">
    <name type="scientific">Bacteroides stercorirosoris</name>
    <dbReference type="NCBI Taxonomy" id="871324"/>
    <lineage>
        <taxon>Bacteria</taxon>
        <taxon>Pseudomonadati</taxon>
        <taxon>Bacteroidota</taxon>
        <taxon>Bacteroidia</taxon>
        <taxon>Bacteroidales</taxon>
        <taxon>Bacteroidaceae</taxon>
        <taxon>Bacteroides</taxon>
    </lineage>
</organism>
<dbReference type="Proteomes" id="UP000184192">
    <property type="component" value="Unassembled WGS sequence"/>
</dbReference>
<dbReference type="Pfam" id="PF21558">
    <property type="entry name" value="Pept_S41_N_bact"/>
    <property type="match status" value="1"/>
</dbReference>
<dbReference type="InterPro" id="IPR029045">
    <property type="entry name" value="ClpP/crotonase-like_dom_sf"/>
</dbReference>
<dbReference type="SMART" id="SM00245">
    <property type="entry name" value="TSPc"/>
    <property type="match status" value="1"/>
</dbReference>
<accession>A0A1M6CXH5</accession>
<dbReference type="Gene3D" id="2.30.42.10">
    <property type="match status" value="1"/>
</dbReference>
<keyword evidence="2" id="KW-0645">Protease</keyword>
<dbReference type="SUPFAM" id="SSF52096">
    <property type="entry name" value="ClpP/crotonase"/>
    <property type="match status" value="1"/>
</dbReference>
<keyword evidence="2" id="KW-0378">Hydrolase</keyword>
<dbReference type="GO" id="GO:0030288">
    <property type="term" value="C:outer membrane-bounded periplasmic space"/>
    <property type="evidence" value="ECO:0007669"/>
    <property type="project" value="TreeGrafter"/>
</dbReference>
<name>A0A1M6CXH5_9BACE</name>
<dbReference type="InterPro" id="IPR048818">
    <property type="entry name" value="BACUNI_00178-like_N"/>
</dbReference>
<evidence type="ECO:0000313" key="3">
    <source>
        <dbReference type="Proteomes" id="UP000184192"/>
    </source>
</evidence>
<proteinExistence type="predicted"/>
<evidence type="ECO:0000313" key="2">
    <source>
        <dbReference type="EMBL" id="SHI65650.1"/>
    </source>
</evidence>
<dbReference type="InterPro" id="IPR036034">
    <property type="entry name" value="PDZ_sf"/>
</dbReference>
<dbReference type="InterPro" id="IPR005151">
    <property type="entry name" value="Tail-specific_protease"/>
</dbReference>
<gene>
    <name evidence="2" type="ORF">SAMN05444350_105100</name>
</gene>
<protein>
    <submittedName>
        <fullName evidence="2">Carboxyl-terminal processing protease</fullName>
    </submittedName>
</protein>
<dbReference type="GO" id="GO:0008236">
    <property type="term" value="F:serine-type peptidase activity"/>
    <property type="evidence" value="ECO:0007669"/>
    <property type="project" value="InterPro"/>
</dbReference>
<dbReference type="PANTHER" id="PTHR32060:SF30">
    <property type="entry name" value="CARBOXY-TERMINAL PROCESSING PROTEASE CTPA"/>
    <property type="match status" value="1"/>
</dbReference>
<keyword evidence="3" id="KW-1185">Reference proteome</keyword>
<dbReference type="Pfam" id="PF03572">
    <property type="entry name" value="Peptidase_S41"/>
    <property type="match status" value="1"/>
</dbReference>
<dbReference type="Gene3D" id="3.90.226.10">
    <property type="entry name" value="2-enoyl-CoA Hydratase, Chain A, domain 1"/>
    <property type="match status" value="1"/>
</dbReference>
<dbReference type="eggNOG" id="COG0793">
    <property type="taxonomic scope" value="Bacteria"/>
</dbReference>